<keyword evidence="2" id="KW-1185">Reference proteome</keyword>
<proteinExistence type="predicted"/>
<gene>
    <name evidence="1" type="ORF">RclHR1_10390003</name>
</gene>
<organism evidence="1 2">
    <name type="scientific">Rhizophagus clarus</name>
    <dbReference type="NCBI Taxonomy" id="94130"/>
    <lineage>
        <taxon>Eukaryota</taxon>
        <taxon>Fungi</taxon>
        <taxon>Fungi incertae sedis</taxon>
        <taxon>Mucoromycota</taxon>
        <taxon>Glomeromycotina</taxon>
        <taxon>Glomeromycetes</taxon>
        <taxon>Glomerales</taxon>
        <taxon>Glomeraceae</taxon>
        <taxon>Rhizophagus</taxon>
    </lineage>
</organism>
<accession>A0A2Z6QFY1</accession>
<protein>
    <submittedName>
        <fullName evidence="1">Uncharacterized protein</fullName>
    </submittedName>
</protein>
<dbReference type="AlphaFoldDB" id="A0A2Z6QFY1"/>
<comment type="caution">
    <text evidence="1">The sequence shown here is derived from an EMBL/GenBank/DDBJ whole genome shotgun (WGS) entry which is preliminary data.</text>
</comment>
<sequence>MKNYLDRMNFENLLSPPQNDVIRMLQSRPVLLIGKDLMRRNVEDEVHRLQFNDEIIDPITNEIWNSHLTARQKRTFVRLANNINIIRNSDNVDRISRINTPQITKNDFENDFFNGTNFYGDKSFQSLILPSDGSCGSCLGTSLFPQKTILFRCEVYIKSRITNECFGLLILLGRGVKFVQSERRIHFQVYVDTDNNAILGDLLHVISHLVFPNRNVML</sequence>
<dbReference type="EMBL" id="BEXD01000046">
    <property type="protein sequence ID" value="GBB83691.1"/>
    <property type="molecule type" value="Genomic_DNA"/>
</dbReference>
<evidence type="ECO:0000313" key="2">
    <source>
        <dbReference type="Proteomes" id="UP000247702"/>
    </source>
</evidence>
<dbReference type="Proteomes" id="UP000247702">
    <property type="component" value="Unassembled WGS sequence"/>
</dbReference>
<reference evidence="1 2" key="1">
    <citation type="submission" date="2017-11" db="EMBL/GenBank/DDBJ databases">
        <title>The genome of Rhizophagus clarus HR1 reveals common genetic basis of auxotrophy among arbuscular mycorrhizal fungi.</title>
        <authorList>
            <person name="Kobayashi Y."/>
        </authorList>
    </citation>
    <scope>NUCLEOTIDE SEQUENCE [LARGE SCALE GENOMIC DNA]</scope>
    <source>
        <strain evidence="1 2">HR1</strain>
    </source>
</reference>
<name>A0A2Z6QFY1_9GLOM</name>
<evidence type="ECO:0000313" key="1">
    <source>
        <dbReference type="EMBL" id="GBB83691.1"/>
    </source>
</evidence>